<feature type="transmembrane region" description="Helical" evidence="8">
    <location>
        <begin position="111"/>
        <end position="134"/>
    </location>
</feature>
<dbReference type="OrthoDB" id="4021502at2"/>
<evidence type="ECO:0000256" key="5">
    <source>
        <dbReference type="ARBA" id="ARBA00022989"/>
    </source>
</evidence>
<dbReference type="PROSITE" id="PS50850">
    <property type="entry name" value="MFS"/>
    <property type="match status" value="1"/>
</dbReference>
<feature type="transmembrane region" description="Helical" evidence="8">
    <location>
        <begin position="53"/>
        <end position="76"/>
    </location>
</feature>
<accession>A0A542YVH3</accession>
<feature type="transmembrane region" description="Helical" evidence="8">
    <location>
        <begin position="364"/>
        <end position="382"/>
    </location>
</feature>
<dbReference type="SUPFAM" id="SSF103473">
    <property type="entry name" value="MFS general substrate transporter"/>
    <property type="match status" value="1"/>
</dbReference>
<evidence type="ECO:0000256" key="6">
    <source>
        <dbReference type="ARBA" id="ARBA00023136"/>
    </source>
</evidence>
<evidence type="ECO:0000256" key="2">
    <source>
        <dbReference type="ARBA" id="ARBA00022448"/>
    </source>
</evidence>
<dbReference type="InterPro" id="IPR020846">
    <property type="entry name" value="MFS_dom"/>
</dbReference>
<evidence type="ECO:0000256" key="3">
    <source>
        <dbReference type="ARBA" id="ARBA00022475"/>
    </source>
</evidence>
<feature type="transmembrane region" description="Helical" evidence="8">
    <location>
        <begin position="215"/>
        <end position="236"/>
    </location>
</feature>
<dbReference type="AlphaFoldDB" id="A0A542YVH3"/>
<feature type="transmembrane region" description="Helical" evidence="8">
    <location>
        <begin position="146"/>
        <end position="169"/>
    </location>
</feature>
<feature type="transmembrane region" description="Helical" evidence="8">
    <location>
        <begin position="303"/>
        <end position="325"/>
    </location>
</feature>
<gene>
    <name evidence="10" type="ORF">FB467_3241</name>
</gene>
<keyword evidence="3" id="KW-1003">Cell membrane</keyword>
<evidence type="ECO:0000256" key="1">
    <source>
        <dbReference type="ARBA" id="ARBA00004651"/>
    </source>
</evidence>
<keyword evidence="2" id="KW-0813">Transport</keyword>
<feature type="transmembrane region" description="Helical" evidence="8">
    <location>
        <begin position="337"/>
        <end position="358"/>
    </location>
</feature>
<reference evidence="10 11" key="1">
    <citation type="submission" date="2019-06" db="EMBL/GenBank/DDBJ databases">
        <title>Sequencing the genomes of 1000 actinobacteria strains.</title>
        <authorList>
            <person name="Klenk H.-P."/>
        </authorList>
    </citation>
    <scope>NUCLEOTIDE SEQUENCE [LARGE SCALE GENOMIC DNA]</scope>
    <source>
        <strain evidence="10 11">DSM 12335</strain>
    </source>
</reference>
<keyword evidence="5 8" id="KW-1133">Transmembrane helix</keyword>
<dbReference type="PANTHER" id="PTHR23517:SF3">
    <property type="entry name" value="INTEGRAL MEMBRANE TRANSPORT PROTEIN"/>
    <property type="match status" value="1"/>
</dbReference>
<evidence type="ECO:0000259" key="9">
    <source>
        <dbReference type="PROSITE" id="PS50850"/>
    </source>
</evidence>
<feature type="transmembrane region" description="Helical" evidence="8">
    <location>
        <begin position="88"/>
        <end position="105"/>
    </location>
</feature>
<dbReference type="Proteomes" id="UP000319516">
    <property type="component" value="Unassembled WGS sequence"/>
</dbReference>
<feature type="compositionally biased region" description="Basic and acidic residues" evidence="7">
    <location>
        <begin position="393"/>
        <end position="406"/>
    </location>
</feature>
<dbReference type="EMBL" id="VFOP01000001">
    <property type="protein sequence ID" value="TQL52072.1"/>
    <property type="molecule type" value="Genomic_DNA"/>
</dbReference>
<dbReference type="Pfam" id="PF07690">
    <property type="entry name" value="MFS_1"/>
    <property type="match status" value="2"/>
</dbReference>
<feature type="region of interest" description="Disordered" evidence="7">
    <location>
        <begin position="392"/>
        <end position="412"/>
    </location>
</feature>
<evidence type="ECO:0000313" key="11">
    <source>
        <dbReference type="Proteomes" id="UP000319516"/>
    </source>
</evidence>
<keyword evidence="11" id="KW-1185">Reference proteome</keyword>
<dbReference type="InterPro" id="IPR050171">
    <property type="entry name" value="MFS_Transporters"/>
</dbReference>
<keyword evidence="6 8" id="KW-0472">Membrane</keyword>
<dbReference type="Gene3D" id="1.20.1250.20">
    <property type="entry name" value="MFS general substrate transporter like domains"/>
    <property type="match status" value="2"/>
</dbReference>
<protein>
    <submittedName>
        <fullName evidence="10">Putative MFS family arabinose efflux permease</fullName>
    </submittedName>
</protein>
<sequence length="412" mass="42173">MGPVRTTGGGQVREDARPAGRRRAAIRGAVLIGGSGEILDFLVPLWAGSAFGASGTAIGVLLAVELVASVLARPVAGWLADTRNRPRTAALGAGLFGLGLAGYALTPTFDLAYAAAAVGGAGGAVFWVTVRAIVSEYLAEDDGAFASLYSAVAFGSWFFWVPAMVLLPALDFRGVFLVLAAVCLVGSGILAYAGRTAQPRRRPTPVPGGLRRFRVLLATEALSGLAAAGVGLLLLLHLQRSFDLDVHQIALVFLPGGIAMTVLPRPLHGLVRRFGRRATFVVASLASAVCAGSLAFAPDPVTIAVLWVLTGASWAALSPITDAAVTESAGERVGTAMSLVGNAVFLGSAAGGVLAGVLYDHAPWAATCLVFAGLIATEAYLGPLALDSLGVRDVPDPESRDDREDSAVGPPD</sequence>
<organism evidence="10 11">
    <name type="scientific">Ornithinicoccus hortensis</name>
    <dbReference type="NCBI Taxonomy" id="82346"/>
    <lineage>
        <taxon>Bacteria</taxon>
        <taxon>Bacillati</taxon>
        <taxon>Actinomycetota</taxon>
        <taxon>Actinomycetes</taxon>
        <taxon>Micrococcales</taxon>
        <taxon>Intrasporangiaceae</taxon>
        <taxon>Ornithinicoccus</taxon>
    </lineage>
</organism>
<comment type="caution">
    <text evidence="10">The sequence shown here is derived from an EMBL/GenBank/DDBJ whole genome shotgun (WGS) entry which is preliminary data.</text>
</comment>
<evidence type="ECO:0000256" key="4">
    <source>
        <dbReference type="ARBA" id="ARBA00022692"/>
    </source>
</evidence>
<dbReference type="InterPro" id="IPR036259">
    <property type="entry name" value="MFS_trans_sf"/>
</dbReference>
<feature type="transmembrane region" description="Helical" evidence="8">
    <location>
        <begin position="248"/>
        <end position="267"/>
    </location>
</feature>
<evidence type="ECO:0000256" key="8">
    <source>
        <dbReference type="SAM" id="Phobius"/>
    </source>
</evidence>
<proteinExistence type="predicted"/>
<feature type="transmembrane region" description="Helical" evidence="8">
    <location>
        <begin position="279"/>
        <end position="297"/>
    </location>
</feature>
<dbReference type="InterPro" id="IPR011701">
    <property type="entry name" value="MFS"/>
</dbReference>
<dbReference type="GO" id="GO:0005886">
    <property type="term" value="C:plasma membrane"/>
    <property type="evidence" value="ECO:0007669"/>
    <property type="project" value="UniProtKB-SubCell"/>
</dbReference>
<feature type="transmembrane region" description="Helical" evidence="8">
    <location>
        <begin position="175"/>
        <end position="194"/>
    </location>
</feature>
<evidence type="ECO:0000313" key="10">
    <source>
        <dbReference type="EMBL" id="TQL52072.1"/>
    </source>
</evidence>
<evidence type="ECO:0000256" key="7">
    <source>
        <dbReference type="SAM" id="MobiDB-lite"/>
    </source>
</evidence>
<keyword evidence="4 8" id="KW-0812">Transmembrane</keyword>
<dbReference type="PANTHER" id="PTHR23517">
    <property type="entry name" value="RESISTANCE PROTEIN MDTM, PUTATIVE-RELATED-RELATED"/>
    <property type="match status" value="1"/>
</dbReference>
<dbReference type="GO" id="GO:0022857">
    <property type="term" value="F:transmembrane transporter activity"/>
    <property type="evidence" value="ECO:0007669"/>
    <property type="project" value="InterPro"/>
</dbReference>
<comment type="subcellular location">
    <subcellularLocation>
        <location evidence="1">Cell membrane</location>
        <topology evidence="1">Multi-pass membrane protein</topology>
    </subcellularLocation>
</comment>
<feature type="domain" description="Major facilitator superfamily (MFS) profile" evidence="9">
    <location>
        <begin position="212"/>
        <end position="412"/>
    </location>
</feature>
<name>A0A542YVH3_9MICO</name>